<comment type="pathway">
    <text evidence="2">Protein modification; protein sumoylation.</text>
</comment>
<dbReference type="InterPro" id="IPR023321">
    <property type="entry name" value="PINIT"/>
</dbReference>
<dbReference type="GO" id="GO:0005634">
    <property type="term" value="C:nucleus"/>
    <property type="evidence" value="ECO:0007669"/>
    <property type="project" value="UniProtKB-SubCell"/>
</dbReference>
<evidence type="ECO:0000259" key="12">
    <source>
        <dbReference type="PROSITE" id="PS50800"/>
    </source>
</evidence>
<keyword evidence="5" id="KW-0479">Metal-binding</keyword>
<dbReference type="Gene3D" id="3.30.40.10">
    <property type="entry name" value="Zinc/RING finger domain, C3HC4 (zinc finger)"/>
    <property type="match status" value="1"/>
</dbReference>
<dbReference type="GO" id="GO:0006357">
    <property type="term" value="P:regulation of transcription by RNA polymerase II"/>
    <property type="evidence" value="ECO:0007669"/>
    <property type="project" value="TreeGrafter"/>
</dbReference>
<reference evidence="16" key="1">
    <citation type="submission" date="2025-08" db="UniProtKB">
        <authorList>
            <consortium name="RefSeq"/>
        </authorList>
    </citation>
    <scope>IDENTIFICATION</scope>
    <source>
        <tissue evidence="16">Gonads</tissue>
    </source>
</reference>
<dbReference type="FunFam" id="2.60.120.780:FF:000001">
    <property type="entry name" value="E3 SUMO-protein ligase PIAS2 isoform X1"/>
    <property type="match status" value="1"/>
</dbReference>
<dbReference type="GO" id="GO:0000785">
    <property type="term" value="C:chromatin"/>
    <property type="evidence" value="ECO:0007669"/>
    <property type="project" value="TreeGrafter"/>
</dbReference>
<feature type="compositionally biased region" description="Basic and acidic residues" evidence="11">
    <location>
        <begin position="425"/>
        <end position="436"/>
    </location>
</feature>
<dbReference type="UniPathway" id="UPA00886"/>
<proteinExistence type="inferred from homology"/>
<dbReference type="Proteomes" id="UP000085678">
    <property type="component" value="Unplaced"/>
</dbReference>
<evidence type="ECO:0000259" key="13">
    <source>
        <dbReference type="PROSITE" id="PS51044"/>
    </source>
</evidence>
<dbReference type="PROSITE" id="PS50800">
    <property type="entry name" value="SAP"/>
    <property type="match status" value="1"/>
</dbReference>
<dbReference type="GO" id="GO:0008270">
    <property type="term" value="F:zinc ion binding"/>
    <property type="evidence" value="ECO:0007669"/>
    <property type="project" value="UniProtKB-KW"/>
</dbReference>
<feature type="domain" description="PINIT" evidence="14">
    <location>
        <begin position="115"/>
        <end position="282"/>
    </location>
</feature>
<evidence type="ECO:0000259" key="14">
    <source>
        <dbReference type="PROSITE" id="PS51466"/>
    </source>
</evidence>
<dbReference type="GO" id="GO:0061665">
    <property type="term" value="F:SUMO ligase activity"/>
    <property type="evidence" value="ECO:0007669"/>
    <property type="project" value="TreeGrafter"/>
</dbReference>
<dbReference type="Gene3D" id="2.60.120.780">
    <property type="entry name" value="PINIT domain"/>
    <property type="match status" value="1"/>
</dbReference>
<dbReference type="FunFam" id="1.10.720.30:FF:000001">
    <property type="entry name" value="E3 SUMO-protein ligase PIAS2 isoform 1"/>
    <property type="match status" value="1"/>
</dbReference>
<feature type="region of interest" description="Disordered" evidence="11">
    <location>
        <begin position="419"/>
        <end position="450"/>
    </location>
</feature>
<dbReference type="SMART" id="SM00513">
    <property type="entry name" value="SAP"/>
    <property type="match status" value="1"/>
</dbReference>
<keyword evidence="8" id="KW-0862">Zinc</keyword>
<evidence type="ECO:0000256" key="2">
    <source>
        <dbReference type="ARBA" id="ARBA00004718"/>
    </source>
</evidence>
<evidence type="ECO:0000256" key="10">
    <source>
        <dbReference type="PROSITE-ProRule" id="PRU00452"/>
    </source>
</evidence>
<dbReference type="GO" id="GO:0016925">
    <property type="term" value="P:protein sumoylation"/>
    <property type="evidence" value="ECO:0007669"/>
    <property type="project" value="UniProtKB-UniPathway"/>
</dbReference>
<dbReference type="Gene3D" id="1.10.720.30">
    <property type="entry name" value="SAP domain"/>
    <property type="match status" value="1"/>
</dbReference>
<dbReference type="PANTHER" id="PTHR10782:SF94">
    <property type="entry name" value="SUPPRESSOR OF VARIEGATION 2-10, ISOFORM I"/>
    <property type="match status" value="1"/>
</dbReference>
<dbReference type="InterPro" id="IPR004181">
    <property type="entry name" value="Znf_MIZ"/>
</dbReference>
<keyword evidence="9" id="KW-0539">Nucleus</keyword>
<sequence length="624" mass="68267">MSKLNKMADPADLKHMVMSFRVSELQVLLGFAGRNKSGRKNELLHRALQLIAKGCSTPIQIKIKELYRRRFPAKNTSSPQAPQPVMVQQAASIKDPHLGSLLGDALDYSSKHLPSSPSSALPIHPDVRLKHLPFYDCLGELTKPTSLVPKNAGRFQEAAYVFHLTPQQAQDVAMSRYGDLKACGRIDYQVQVQLRFCLLETSCEQADNFPPSICVRINGKLAPLPNPIPTNKPGVEPKRPSRPVNITPLCRISPTVPNHITVSWASEFGRGYCVAVYLVKKLTSEILLDRLKRNGIRHPDHSRALIKEKLSHDPDSEIATTSLRVSLICPLGKMRMQIPCRASTCTHLQCFDAYTFLQMNEKKPTWICPVCDKPTSFEKLIIDGLFTEIFRQCPNDNEIVFNEDCSWIPVRKQNDAQVLSSPVSKAREPATMKKESVAMAEPSTSGTVSTPVKKEAQVIDLTLDSSSDEDEDCKEEHASPLSASSAAAASGTKYAKNEAPMMHPSTGIQGTRAAPSATLPPLPQLYSVGTTTLGGLLPSVGRSMPAMPHSYSEPTLNSAMSDMELMSILNRDDTEIVDFMGDSLHSISSNISEPLSNTSSIGVISNNSSPATAESLDNGIITLD</sequence>
<dbReference type="Pfam" id="PF02891">
    <property type="entry name" value="zf-MIZ"/>
    <property type="match status" value="1"/>
</dbReference>
<dbReference type="PROSITE" id="PS51466">
    <property type="entry name" value="PINIT"/>
    <property type="match status" value="1"/>
</dbReference>
<keyword evidence="15" id="KW-1185">Reference proteome</keyword>
<dbReference type="PANTHER" id="PTHR10782">
    <property type="entry name" value="ZINC FINGER MIZ DOMAIN-CONTAINING PROTEIN"/>
    <property type="match status" value="1"/>
</dbReference>
<keyword evidence="4" id="KW-0808">Transferase</keyword>
<dbReference type="Pfam" id="PF02037">
    <property type="entry name" value="SAP"/>
    <property type="match status" value="1"/>
</dbReference>
<dbReference type="OrthoDB" id="10263264at2759"/>
<evidence type="ECO:0000313" key="15">
    <source>
        <dbReference type="Proteomes" id="UP000085678"/>
    </source>
</evidence>
<comment type="subcellular location">
    <subcellularLocation>
        <location evidence="1">Nucleus</location>
    </subcellularLocation>
</comment>
<dbReference type="CDD" id="cd16790">
    <property type="entry name" value="SP-RING_PIAS"/>
    <property type="match status" value="1"/>
</dbReference>
<feature type="compositionally biased region" description="Low complexity" evidence="11">
    <location>
        <begin position="479"/>
        <end position="490"/>
    </location>
</feature>
<feature type="region of interest" description="Disordered" evidence="11">
    <location>
        <begin position="463"/>
        <end position="492"/>
    </location>
</feature>
<dbReference type="InterPro" id="IPR038654">
    <property type="entry name" value="PINIT_sf"/>
</dbReference>
<organism evidence="15 16">
    <name type="scientific">Lingula anatina</name>
    <name type="common">Brachiopod</name>
    <name type="synonym">Lingula unguis</name>
    <dbReference type="NCBI Taxonomy" id="7574"/>
    <lineage>
        <taxon>Eukaryota</taxon>
        <taxon>Metazoa</taxon>
        <taxon>Spiralia</taxon>
        <taxon>Lophotrochozoa</taxon>
        <taxon>Brachiopoda</taxon>
        <taxon>Linguliformea</taxon>
        <taxon>Lingulata</taxon>
        <taxon>Lingulida</taxon>
        <taxon>Linguloidea</taxon>
        <taxon>Lingulidae</taxon>
        <taxon>Lingula</taxon>
    </lineage>
</organism>
<evidence type="ECO:0000256" key="5">
    <source>
        <dbReference type="ARBA" id="ARBA00022723"/>
    </source>
</evidence>
<dbReference type="PROSITE" id="PS51044">
    <property type="entry name" value="ZF_SP_RING"/>
    <property type="match status" value="1"/>
</dbReference>
<dbReference type="GO" id="GO:0003712">
    <property type="term" value="F:transcription coregulator activity"/>
    <property type="evidence" value="ECO:0007669"/>
    <property type="project" value="TreeGrafter"/>
</dbReference>
<dbReference type="InterPro" id="IPR003034">
    <property type="entry name" value="SAP_dom"/>
</dbReference>
<comment type="similarity">
    <text evidence="3">Belongs to the PIAS family.</text>
</comment>
<accession>A0A1S3HJ77</accession>
<protein>
    <submittedName>
        <fullName evidence="16">E3 SUMO-protein ligase PIAS2 isoform X3</fullName>
    </submittedName>
</protein>
<evidence type="ECO:0000256" key="11">
    <source>
        <dbReference type="SAM" id="MobiDB-lite"/>
    </source>
</evidence>
<dbReference type="InterPro" id="IPR036361">
    <property type="entry name" value="SAP_dom_sf"/>
</dbReference>
<keyword evidence="16" id="KW-0436">Ligase</keyword>
<keyword evidence="6 10" id="KW-0863">Zinc-finger</keyword>
<evidence type="ECO:0000256" key="4">
    <source>
        <dbReference type="ARBA" id="ARBA00022679"/>
    </source>
</evidence>
<feature type="domain" description="SP-RING-type" evidence="13">
    <location>
        <begin position="314"/>
        <end position="399"/>
    </location>
</feature>
<dbReference type="GO" id="GO:0016874">
    <property type="term" value="F:ligase activity"/>
    <property type="evidence" value="ECO:0007669"/>
    <property type="project" value="UniProtKB-KW"/>
</dbReference>
<evidence type="ECO:0000256" key="3">
    <source>
        <dbReference type="ARBA" id="ARBA00005383"/>
    </source>
</evidence>
<dbReference type="GeneID" id="106154985"/>
<dbReference type="InterPro" id="IPR013083">
    <property type="entry name" value="Znf_RING/FYVE/PHD"/>
</dbReference>
<keyword evidence="7" id="KW-0833">Ubl conjugation pathway</keyword>
<dbReference type="RefSeq" id="XP_013385044.1">
    <property type="nucleotide sequence ID" value="XM_013529590.1"/>
</dbReference>
<evidence type="ECO:0000256" key="8">
    <source>
        <dbReference type="ARBA" id="ARBA00022833"/>
    </source>
</evidence>
<evidence type="ECO:0000313" key="16">
    <source>
        <dbReference type="RefSeq" id="XP_013385044.1"/>
    </source>
</evidence>
<evidence type="ECO:0000256" key="9">
    <source>
        <dbReference type="ARBA" id="ARBA00023242"/>
    </source>
</evidence>
<feature type="domain" description="SAP" evidence="12">
    <location>
        <begin position="17"/>
        <end position="51"/>
    </location>
</feature>
<evidence type="ECO:0000256" key="6">
    <source>
        <dbReference type="ARBA" id="ARBA00022771"/>
    </source>
</evidence>
<name>A0A1S3HJ77_LINAN</name>
<dbReference type="AlphaFoldDB" id="A0A1S3HJ77"/>
<evidence type="ECO:0000256" key="1">
    <source>
        <dbReference type="ARBA" id="ARBA00004123"/>
    </source>
</evidence>
<evidence type="ECO:0000256" key="7">
    <source>
        <dbReference type="ARBA" id="ARBA00022786"/>
    </source>
</evidence>
<gene>
    <name evidence="16" type="primary">LOC106154985</name>
</gene>
<dbReference type="Pfam" id="PF14324">
    <property type="entry name" value="PINIT"/>
    <property type="match status" value="1"/>
</dbReference>
<dbReference type="SUPFAM" id="SSF68906">
    <property type="entry name" value="SAP domain"/>
    <property type="match status" value="1"/>
</dbReference>